<proteinExistence type="predicted"/>
<name>A0A1G9ZQS7_9FIRM</name>
<dbReference type="Proteomes" id="UP000214880">
    <property type="component" value="Unassembled WGS sequence"/>
</dbReference>
<gene>
    <name evidence="1" type="ORF">SAMN04488502_11521</name>
</gene>
<organism evidence="1 2">
    <name type="scientific">Dendrosporobacter quercicolus</name>
    <dbReference type="NCBI Taxonomy" id="146817"/>
    <lineage>
        <taxon>Bacteria</taxon>
        <taxon>Bacillati</taxon>
        <taxon>Bacillota</taxon>
        <taxon>Negativicutes</taxon>
        <taxon>Selenomonadales</taxon>
        <taxon>Sporomusaceae</taxon>
        <taxon>Dendrosporobacter</taxon>
    </lineage>
</organism>
<evidence type="ECO:0000313" key="2">
    <source>
        <dbReference type="Proteomes" id="UP000214880"/>
    </source>
</evidence>
<sequence>MSKGDEELKNDLGETQDKLEKFLRSNNLVKQPQMYPELSFLLPNVTKSLLKPKKNESNFSERLWGELQFQIATIAQQPEWPELVASAQQKTDINIETLIINVNLQVEGSDRSKSNSGLSLNNQIGLASLFIALYPHIVNEDTRTIVVSILNILHTIFAQLLQP</sequence>
<dbReference type="STRING" id="146817.SAMN04488502_11521"/>
<dbReference type="RefSeq" id="WP_092074941.1">
    <property type="nucleotide sequence ID" value="NZ_FNHB01000015.1"/>
</dbReference>
<keyword evidence="2" id="KW-1185">Reference proteome</keyword>
<protein>
    <submittedName>
        <fullName evidence="1">Uncharacterized protein</fullName>
    </submittedName>
</protein>
<evidence type="ECO:0000313" key="1">
    <source>
        <dbReference type="EMBL" id="SDN22963.1"/>
    </source>
</evidence>
<dbReference type="AlphaFoldDB" id="A0A1G9ZQS7"/>
<accession>A0A1G9ZQS7</accession>
<dbReference type="EMBL" id="FNHB01000015">
    <property type="protein sequence ID" value="SDN22963.1"/>
    <property type="molecule type" value="Genomic_DNA"/>
</dbReference>
<reference evidence="1 2" key="1">
    <citation type="submission" date="2016-10" db="EMBL/GenBank/DDBJ databases">
        <authorList>
            <person name="de Groot N.N."/>
        </authorList>
    </citation>
    <scope>NUCLEOTIDE SEQUENCE [LARGE SCALE GENOMIC DNA]</scope>
    <source>
        <strain evidence="1 2">DSM 1736</strain>
    </source>
</reference>